<reference evidence="2" key="1">
    <citation type="submission" date="2017-07" db="EMBL/GenBank/DDBJ databases">
        <title>Taro Niue Genome Assembly and Annotation.</title>
        <authorList>
            <person name="Atibalentja N."/>
            <person name="Keating K."/>
            <person name="Fields C.J."/>
        </authorList>
    </citation>
    <scope>NUCLEOTIDE SEQUENCE</scope>
    <source>
        <strain evidence="2">Niue_2</strain>
        <tissue evidence="2">Leaf</tissue>
    </source>
</reference>
<gene>
    <name evidence="2" type="ORF">Taro_002898</name>
</gene>
<name>A0A843TK41_COLES</name>
<evidence type="ECO:0000313" key="3">
    <source>
        <dbReference type="Proteomes" id="UP000652761"/>
    </source>
</evidence>
<keyword evidence="3" id="KW-1185">Reference proteome</keyword>
<evidence type="ECO:0000313" key="2">
    <source>
        <dbReference type="EMBL" id="MQL70586.1"/>
    </source>
</evidence>
<accession>A0A843TK41</accession>
<organism evidence="2 3">
    <name type="scientific">Colocasia esculenta</name>
    <name type="common">Wild taro</name>
    <name type="synonym">Arum esculentum</name>
    <dbReference type="NCBI Taxonomy" id="4460"/>
    <lineage>
        <taxon>Eukaryota</taxon>
        <taxon>Viridiplantae</taxon>
        <taxon>Streptophyta</taxon>
        <taxon>Embryophyta</taxon>
        <taxon>Tracheophyta</taxon>
        <taxon>Spermatophyta</taxon>
        <taxon>Magnoliopsida</taxon>
        <taxon>Liliopsida</taxon>
        <taxon>Araceae</taxon>
        <taxon>Aroideae</taxon>
        <taxon>Colocasieae</taxon>
        <taxon>Colocasia</taxon>
    </lineage>
</organism>
<comment type="caution">
    <text evidence="2">The sequence shown here is derived from an EMBL/GenBank/DDBJ whole genome shotgun (WGS) entry which is preliminary data.</text>
</comment>
<evidence type="ECO:0000256" key="1">
    <source>
        <dbReference type="SAM" id="MobiDB-lite"/>
    </source>
</evidence>
<dbReference type="EMBL" id="NMUH01000072">
    <property type="protein sequence ID" value="MQL70586.1"/>
    <property type="molecule type" value="Genomic_DNA"/>
</dbReference>
<dbReference type="AlphaFoldDB" id="A0A843TK41"/>
<protein>
    <submittedName>
        <fullName evidence="2">Uncharacterized protein</fullName>
    </submittedName>
</protein>
<dbReference type="Proteomes" id="UP000652761">
    <property type="component" value="Unassembled WGS sequence"/>
</dbReference>
<proteinExistence type="predicted"/>
<feature type="region of interest" description="Disordered" evidence="1">
    <location>
        <begin position="74"/>
        <end position="125"/>
    </location>
</feature>
<sequence length="125" mass="13439">MAKVFQSHRGRSDIEGLPVAQNLVRCRKTSSSTEGGATAGEMLSAENKDSFFSARQKGSYLTCLDVSRKHGSKARALGAGGRAPGDTGHRTSDVGCRTSPDARRRMPDAEQPNVDYRTPRAKSLT</sequence>